<organism evidence="6 7">
    <name type="scientific">Humisphaera borealis</name>
    <dbReference type="NCBI Taxonomy" id="2807512"/>
    <lineage>
        <taxon>Bacteria</taxon>
        <taxon>Pseudomonadati</taxon>
        <taxon>Planctomycetota</taxon>
        <taxon>Phycisphaerae</taxon>
        <taxon>Tepidisphaerales</taxon>
        <taxon>Tepidisphaeraceae</taxon>
        <taxon>Humisphaera</taxon>
    </lineage>
</organism>
<dbReference type="RefSeq" id="WP_206290757.1">
    <property type="nucleotide sequence ID" value="NZ_CP063458.1"/>
</dbReference>
<dbReference type="Gene3D" id="3.50.50.60">
    <property type="entry name" value="FAD/NAD(P)-binding domain"/>
    <property type="match status" value="2"/>
</dbReference>
<comment type="cofactor">
    <cofactor evidence="1">
        <name>FAD</name>
        <dbReference type="ChEBI" id="CHEBI:57692"/>
    </cofactor>
</comment>
<dbReference type="InterPro" id="IPR016156">
    <property type="entry name" value="FAD/NAD-linked_Rdtase_dimer_sf"/>
</dbReference>
<dbReference type="GO" id="GO:0005737">
    <property type="term" value="C:cytoplasm"/>
    <property type="evidence" value="ECO:0007669"/>
    <property type="project" value="TreeGrafter"/>
</dbReference>
<name>A0A7M2WQV1_9BACT</name>
<dbReference type="InterPro" id="IPR050446">
    <property type="entry name" value="FAD-oxidoreductase/Apoptosis"/>
</dbReference>
<dbReference type="InterPro" id="IPR036188">
    <property type="entry name" value="FAD/NAD-bd_sf"/>
</dbReference>
<dbReference type="PRINTS" id="PR00411">
    <property type="entry name" value="PNDRDTASEI"/>
</dbReference>
<evidence type="ECO:0000256" key="3">
    <source>
        <dbReference type="ARBA" id="ARBA00022827"/>
    </source>
</evidence>
<keyword evidence="4" id="KW-0560">Oxidoreductase</keyword>
<feature type="domain" description="FAD/NAD(P)-binding" evidence="5">
    <location>
        <begin position="7"/>
        <end position="322"/>
    </location>
</feature>
<keyword evidence="7" id="KW-1185">Reference proteome</keyword>
<protein>
    <submittedName>
        <fullName evidence="6">FAD-dependent oxidoreductase</fullName>
    </submittedName>
</protein>
<proteinExistence type="predicted"/>
<dbReference type="AlphaFoldDB" id="A0A7M2WQV1"/>
<evidence type="ECO:0000256" key="1">
    <source>
        <dbReference type="ARBA" id="ARBA00001974"/>
    </source>
</evidence>
<evidence type="ECO:0000256" key="2">
    <source>
        <dbReference type="ARBA" id="ARBA00022630"/>
    </source>
</evidence>
<dbReference type="EMBL" id="CP063458">
    <property type="protein sequence ID" value="QOV87846.1"/>
    <property type="molecule type" value="Genomic_DNA"/>
</dbReference>
<sequence>MTVLHVKYLLVGGGAASIAAAKAIRSLDVEGSMLVVGREVHRPYLRPELSRRYLRRESTREQLYLDDPDWFNRHHVALKTGRNVSRIDPPRSAATLDSGEEVSYDFLLIATGATAAGLAIPGAQLPNLFSLRTIDDADLLRNAVETAIHEGRPHGELSELPRARGRVAVIGAGLLGVEVSASLRRMGMAVDLISGSEHPWAKQAGEATGRFVAKLLAKHGVTLHAGRHPLRLEGDSRVQRVVLDDAAKTTLDCDFAVACVGAVATKDLLRGTTIGAGKSILVDSTGRTSVPNIFAAGDCCAILDPRFGKHRWLEHWDGAQATATLAGRNMAGANETFTALPGFETEIFGVKARGWGESRLVDRRLIRGSTAADTGFAEIGIAKDGRVAQVLVVGDLDETAALRQLVWDRVNVSGREDSLRDPAVALS</sequence>
<dbReference type="GO" id="GO:0016651">
    <property type="term" value="F:oxidoreductase activity, acting on NAD(P)H"/>
    <property type="evidence" value="ECO:0007669"/>
    <property type="project" value="TreeGrafter"/>
</dbReference>
<gene>
    <name evidence="6" type="ORF">IPV69_16325</name>
</gene>
<dbReference type="InterPro" id="IPR023753">
    <property type="entry name" value="FAD/NAD-binding_dom"/>
</dbReference>
<dbReference type="Pfam" id="PF07992">
    <property type="entry name" value="Pyr_redox_2"/>
    <property type="match status" value="1"/>
</dbReference>
<evidence type="ECO:0000256" key="4">
    <source>
        <dbReference type="ARBA" id="ARBA00023002"/>
    </source>
</evidence>
<evidence type="ECO:0000313" key="7">
    <source>
        <dbReference type="Proteomes" id="UP000593765"/>
    </source>
</evidence>
<dbReference type="PANTHER" id="PTHR43557:SF2">
    <property type="entry name" value="RIESKE DOMAIN-CONTAINING PROTEIN-RELATED"/>
    <property type="match status" value="1"/>
</dbReference>
<keyword evidence="2" id="KW-0285">Flavoprotein</keyword>
<accession>A0A7M2WQV1</accession>
<keyword evidence="3" id="KW-0274">FAD</keyword>
<dbReference type="Proteomes" id="UP000593765">
    <property type="component" value="Chromosome"/>
</dbReference>
<dbReference type="PRINTS" id="PR00368">
    <property type="entry name" value="FADPNR"/>
</dbReference>
<dbReference type="KEGG" id="hbs:IPV69_16325"/>
<dbReference type="Gene3D" id="3.30.390.30">
    <property type="match status" value="1"/>
</dbReference>
<evidence type="ECO:0000259" key="5">
    <source>
        <dbReference type="Pfam" id="PF07992"/>
    </source>
</evidence>
<dbReference type="SUPFAM" id="SSF51905">
    <property type="entry name" value="FAD/NAD(P)-binding domain"/>
    <property type="match status" value="2"/>
</dbReference>
<dbReference type="PANTHER" id="PTHR43557">
    <property type="entry name" value="APOPTOSIS-INDUCING FACTOR 1"/>
    <property type="match status" value="1"/>
</dbReference>
<reference evidence="6 7" key="1">
    <citation type="submission" date="2020-10" db="EMBL/GenBank/DDBJ databases">
        <title>Wide distribution of Phycisphaera-like planctomycetes from WD2101 soil group in peatlands and genome analysis of the first cultivated representative.</title>
        <authorList>
            <person name="Dedysh S.N."/>
            <person name="Beletsky A.V."/>
            <person name="Ivanova A."/>
            <person name="Kulichevskaya I.S."/>
            <person name="Suzina N.E."/>
            <person name="Philippov D.A."/>
            <person name="Rakitin A.L."/>
            <person name="Mardanov A.V."/>
            <person name="Ravin N.V."/>
        </authorList>
    </citation>
    <scope>NUCLEOTIDE SEQUENCE [LARGE SCALE GENOMIC DNA]</scope>
    <source>
        <strain evidence="6 7">M1803</strain>
    </source>
</reference>
<evidence type="ECO:0000313" key="6">
    <source>
        <dbReference type="EMBL" id="QOV87846.1"/>
    </source>
</evidence>